<accession>A0ABR3LQ95</accession>
<keyword evidence="2" id="KW-1185">Reference proteome</keyword>
<comment type="caution">
    <text evidence="1">The sequence shown here is derived from an EMBL/GenBank/DDBJ whole genome shotgun (WGS) entry which is preliminary data.</text>
</comment>
<proteinExistence type="predicted"/>
<evidence type="ECO:0000313" key="2">
    <source>
        <dbReference type="Proteomes" id="UP001558613"/>
    </source>
</evidence>
<protein>
    <submittedName>
        <fullName evidence="1">Uncharacterized protein</fullName>
    </submittedName>
</protein>
<reference evidence="1 2" key="1">
    <citation type="submission" date="2023-09" db="EMBL/GenBank/DDBJ databases">
        <authorList>
            <person name="Wang M."/>
        </authorList>
    </citation>
    <scope>NUCLEOTIDE SEQUENCE [LARGE SCALE GENOMIC DNA]</scope>
    <source>
        <strain evidence="1">GT-2023</strain>
        <tissue evidence="1">Liver</tissue>
    </source>
</reference>
<dbReference type="EMBL" id="JAYMGO010000019">
    <property type="protein sequence ID" value="KAL1255065.1"/>
    <property type="molecule type" value="Genomic_DNA"/>
</dbReference>
<gene>
    <name evidence="1" type="ORF">QQF64_013126</name>
</gene>
<dbReference type="Proteomes" id="UP001558613">
    <property type="component" value="Unassembled WGS sequence"/>
</dbReference>
<name>A0ABR3LQ95_9TELE</name>
<sequence length="101" mass="11366">MHVPPVTGACNIRTKTLLLPRLLLSSVSRSLQIKVQARLYNPDHPAPPSPFWIESYRYLKQSNFSSKTFSPFDKNLCWPHAEGALLSVCRQAGLVLPVVQH</sequence>
<evidence type="ECO:0000313" key="1">
    <source>
        <dbReference type="EMBL" id="KAL1255065.1"/>
    </source>
</evidence>
<organism evidence="1 2">
    <name type="scientific">Cirrhinus molitorella</name>
    <name type="common">mud carp</name>
    <dbReference type="NCBI Taxonomy" id="172907"/>
    <lineage>
        <taxon>Eukaryota</taxon>
        <taxon>Metazoa</taxon>
        <taxon>Chordata</taxon>
        <taxon>Craniata</taxon>
        <taxon>Vertebrata</taxon>
        <taxon>Euteleostomi</taxon>
        <taxon>Actinopterygii</taxon>
        <taxon>Neopterygii</taxon>
        <taxon>Teleostei</taxon>
        <taxon>Ostariophysi</taxon>
        <taxon>Cypriniformes</taxon>
        <taxon>Cyprinidae</taxon>
        <taxon>Labeoninae</taxon>
        <taxon>Labeonini</taxon>
        <taxon>Cirrhinus</taxon>
    </lineage>
</organism>